<comment type="caution">
    <text evidence="1">The sequence shown here is derived from an EMBL/GenBank/DDBJ whole genome shotgun (WGS) entry which is preliminary data.</text>
</comment>
<sequence length="371" mass="41870">MRFRILLLLLSFLSSYSCKQNPQVSENPTAQFYTSTDSVFSYQGRLEAKPSNNTVNLISAASFVQFQAQGENLAIQLKAVAPQHAFAIVEVDGNPLDRYQISGDLATTIKLSLKGEDFHQVKVIKATEASTGDLYFLGAQANQIKALANTNDLKIEFIGNSITSGMGNDASDFPCGEGEWYDQHNAYWAYGPRVARGLQAKYMLSSVSGMGMYRNWNDEDQPVMPDVYRTLSLDGDTTQLRDFNQFQPDLISICLGTNDLSDGDGKKERQAFNAEKYEHNYSNFIKDLYKKYPSVKIALLTSPMIRKESEKGKMLLSSLKKIKAEFETHHILALYEFEDVYQQGCSYHPSKEDHAKMAQQLIPFYKELLNR</sequence>
<protein>
    <submittedName>
        <fullName evidence="1">Cellulase/esterase CelE</fullName>
    </submittedName>
</protein>
<dbReference type="Proteomes" id="UP000356253">
    <property type="component" value="Unassembled WGS sequence"/>
</dbReference>
<proteinExistence type="predicted"/>
<evidence type="ECO:0000313" key="2">
    <source>
        <dbReference type="Proteomes" id="UP000356253"/>
    </source>
</evidence>
<accession>A0AC61Y949</accession>
<evidence type="ECO:0000313" key="1">
    <source>
        <dbReference type="EMBL" id="VVV01039.1"/>
    </source>
</evidence>
<name>A0AC61Y949_9FLAO</name>
<keyword evidence="2" id="KW-1185">Reference proteome</keyword>
<dbReference type="EMBL" id="CABVMM010000008">
    <property type="protein sequence ID" value="VVV01039.1"/>
    <property type="molecule type" value="Genomic_DNA"/>
</dbReference>
<gene>
    <name evidence="1" type="primary">celE</name>
    <name evidence="1" type="ORF">FVB9532_02317</name>
</gene>
<reference evidence="1" key="1">
    <citation type="submission" date="2019-09" db="EMBL/GenBank/DDBJ databases">
        <authorList>
            <person name="Rodrigo-Torres L."/>
            <person name="Arahal R. D."/>
            <person name="Lucena T."/>
        </authorList>
    </citation>
    <scope>NUCLEOTIDE SEQUENCE</scope>
    <source>
        <strain evidence="1">ISS653</strain>
    </source>
</reference>
<organism evidence="1 2">
    <name type="scientific">Mesonia oceanica</name>
    <dbReference type="NCBI Taxonomy" id="2687242"/>
    <lineage>
        <taxon>Bacteria</taxon>
        <taxon>Pseudomonadati</taxon>
        <taxon>Bacteroidota</taxon>
        <taxon>Flavobacteriia</taxon>
        <taxon>Flavobacteriales</taxon>
        <taxon>Flavobacteriaceae</taxon>
        <taxon>Mesonia</taxon>
    </lineage>
</organism>